<dbReference type="AlphaFoldDB" id="A0A0B0N3Q4"/>
<dbReference type="Proteomes" id="UP000032142">
    <property type="component" value="Unassembled WGS sequence"/>
</dbReference>
<evidence type="ECO:0000256" key="1">
    <source>
        <dbReference type="SAM" id="SignalP"/>
    </source>
</evidence>
<feature type="chain" id="PRO_5002056811" evidence="1">
    <location>
        <begin position="17"/>
        <end position="113"/>
    </location>
</feature>
<proteinExistence type="predicted"/>
<accession>A0A0B0N3Q4</accession>
<protein>
    <submittedName>
        <fullName evidence="2">Putative metalloreductase AIM14</fullName>
    </submittedName>
</protein>
<gene>
    <name evidence="2" type="ORF">F383_32831</name>
</gene>
<feature type="signal peptide" evidence="1">
    <location>
        <begin position="1"/>
        <end position="16"/>
    </location>
</feature>
<evidence type="ECO:0000313" key="3">
    <source>
        <dbReference type="Proteomes" id="UP000032142"/>
    </source>
</evidence>
<name>A0A0B0N3Q4_GOSAR</name>
<dbReference type="EMBL" id="JRRC01452847">
    <property type="protein sequence ID" value="KHG06484.1"/>
    <property type="molecule type" value="Genomic_DNA"/>
</dbReference>
<evidence type="ECO:0000313" key="2">
    <source>
        <dbReference type="EMBL" id="KHG06484.1"/>
    </source>
</evidence>
<sequence length="113" mass="13192">MSNILIIYLLLQSVLQSLERDFPSSSHHVWKPQIFFRLYRIVYVKNLECHILILISHISTKKSYGFFEVCPEQDSYSPKISLSTMIPLSETSPRRIQSSANIRWVMGGEDYKP</sequence>
<reference evidence="3" key="1">
    <citation type="submission" date="2014-09" db="EMBL/GenBank/DDBJ databases">
        <authorList>
            <person name="Mudge J."/>
            <person name="Ramaraj T."/>
            <person name="Lindquist I.E."/>
            <person name="Bharti A.K."/>
            <person name="Sundararajan A."/>
            <person name="Cameron C.T."/>
            <person name="Woodward J.E."/>
            <person name="May G.D."/>
            <person name="Brubaker C."/>
            <person name="Broadhvest J."/>
            <person name="Wilkins T.A."/>
        </authorList>
    </citation>
    <scope>NUCLEOTIDE SEQUENCE</scope>
    <source>
        <strain evidence="3">cv. AKA8401</strain>
    </source>
</reference>
<keyword evidence="1" id="KW-0732">Signal</keyword>
<organism evidence="2 3">
    <name type="scientific">Gossypium arboreum</name>
    <name type="common">Tree cotton</name>
    <name type="synonym">Gossypium nanking</name>
    <dbReference type="NCBI Taxonomy" id="29729"/>
    <lineage>
        <taxon>Eukaryota</taxon>
        <taxon>Viridiplantae</taxon>
        <taxon>Streptophyta</taxon>
        <taxon>Embryophyta</taxon>
        <taxon>Tracheophyta</taxon>
        <taxon>Spermatophyta</taxon>
        <taxon>Magnoliopsida</taxon>
        <taxon>eudicotyledons</taxon>
        <taxon>Gunneridae</taxon>
        <taxon>Pentapetalae</taxon>
        <taxon>rosids</taxon>
        <taxon>malvids</taxon>
        <taxon>Malvales</taxon>
        <taxon>Malvaceae</taxon>
        <taxon>Malvoideae</taxon>
        <taxon>Gossypium</taxon>
    </lineage>
</organism>
<comment type="caution">
    <text evidence="2">The sequence shown here is derived from an EMBL/GenBank/DDBJ whole genome shotgun (WGS) entry which is preliminary data.</text>
</comment>
<keyword evidence="3" id="KW-1185">Reference proteome</keyword>